<dbReference type="Proteomes" id="UP000018817">
    <property type="component" value="Unassembled WGS sequence"/>
</dbReference>
<evidence type="ECO:0000256" key="1">
    <source>
        <dbReference type="SAM" id="MobiDB-lite"/>
    </source>
</evidence>
<evidence type="ECO:0008006" key="4">
    <source>
        <dbReference type="Google" id="ProtNLM"/>
    </source>
</evidence>
<dbReference type="VEuPathDB" id="FungiDB:PPTG_01010"/>
<accession>W2RJM0</accession>
<reference evidence="3" key="1">
    <citation type="submission" date="2011-12" db="EMBL/GenBank/DDBJ databases">
        <authorList>
            <consortium name="The Broad Institute Genome Sequencing Platform"/>
            <person name="Russ C."/>
            <person name="Tyler B."/>
            <person name="Panabieres F."/>
            <person name="Shan W."/>
            <person name="Tripathy S."/>
            <person name="Grunwald N."/>
            <person name="Machado M."/>
            <person name="Young S.K."/>
            <person name="Zeng Q."/>
            <person name="Gargeya S."/>
            <person name="Fitzgerald M."/>
            <person name="Haas B."/>
            <person name="Abouelleil A."/>
            <person name="Alvarado L."/>
            <person name="Arachchi H.M."/>
            <person name="Berlin A."/>
            <person name="Chapman S.B."/>
            <person name="Gearin G."/>
            <person name="Goldberg J."/>
            <person name="Griggs A."/>
            <person name="Gujja S."/>
            <person name="Hansen M."/>
            <person name="Heiman D."/>
            <person name="Howarth C."/>
            <person name="Larimer J."/>
            <person name="Lui A."/>
            <person name="MacDonald P.J.P."/>
            <person name="McCowen C."/>
            <person name="Montmayeur A."/>
            <person name="Murphy C."/>
            <person name="Neiman D."/>
            <person name="Pearson M."/>
            <person name="Priest M."/>
            <person name="Roberts A."/>
            <person name="Saif S."/>
            <person name="Shea T."/>
            <person name="Sisk P."/>
            <person name="Stolte C."/>
            <person name="Sykes S."/>
            <person name="Wortman J."/>
            <person name="Nusbaum C."/>
            <person name="Birren B."/>
        </authorList>
    </citation>
    <scope>NUCLEOTIDE SEQUENCE [LARGE SCALE GENOMIC DNA]</scope>
    <source>
        <strain evidence="3">INRA-310</strain>
    </source>
</reference>
<proteinExistence type="predicted"/>
<name>W2RJM0_PHYN3</name>
<sequence>MHVRSIVLPQETQQGLEERVGNHTLDDGFDAGEKTRSSVATRKRWGQAIRANSSRSPRSLLEVFQRSEVDLDRGLSSMDVRILRISDGKIGMAHVSKSMINTCGTRSVPIGTFGSYVSKSRFGRIMQNLHFSETPTHRPIQSEHGRLAVYCGKAQHESELGGDSPTKIFADPNSDPSAVVRNLDEVLPPPEPDLDFTVVTDCFYTETTAWRDESRRSVPTHDTRLSPLDGWGEIHDQLLLQRYSLQLSVVFRKYYKTIFLGLVDMTIVNTFIIYREACKQRNEPPADPAMFLRHLQEQRLELTASNFADVVRVHEILSLTASVQTETLGSNSTEHKLTMFQDWNQFGDQKQHPKQPQHQCKVCSI</sequence>
<dbReference type="EMBL" id="KI669561">
    <property type="protein sequence ID" value="ETN24819.1"/>
    <property type="molecule type" value="Genomic_DNA"/>
</dbReference>
<dbReference type="RefSeq" id="XP_008890850.1">
    <property type="nucleotide sequence ID" value="XM_008892602.1"/>
</dbReference>
<protein>
    <recommendedName>
        <fullName evidence="4">PiggyBac transposable element-derived protein domain-containing protein</fullName>
    </recommendedName>
</protein>
<dbReference type="AlphaFoldDB" id="W2RJM0"/>
<dbReference type="GeneID" id="20171345"/>
<gene>
    <name evidence="2" type="ORF">PPTG_01010</name>
</gene>
<organism evidence="2 3">
    <name type="scientific">Phytophthora nicotianae (strain INRA-310)</name>
    <name type="common">Phytophthora parasitica</name>
    <dbReference type="NCBI Taxonomy" id="761204"/>
    <lineage>
        <taxon>Eukaryota</taxon>
        <taxon>Sar</taxon>
        <taxon>Stramenopiles</taxon>
        <taxon>Oomycota</taxon>
        <taxon>Peronosporomycetes</taxon>
        <taxon>Peronosporales</taxon>
        <taxon>Peronosporaceae</taxon>
        <taxon>Phytophthora</taxon>
    </lineage>
</organism>
<feature type="compositionally biased region" description="Basic and acidic residues" evidence="1">
    <location>
        <begin position="16"/>
        <end position="36"/>
    </location>
</feature>
<reference evidence="2 3" key="2">
    <citation type="submission" date="2013-11" db="EMBL/GenBank/DDBJ databases">
        <title>The Genome Sequence of Phytophthora parasitica INRA-310.</title>
        <authorList>
            <consortium name="The Broad Institute Genomics Platform"/>
            <person name="Russ C."/>
            <person name="Tyler B."/>
            <person name="Panabieres F."/>
            <person name="Shan W."/>
            <person name="Tripathy S."/>
            <person name="Grunwald N."/>
            <person name="Machado M."/>
            <person name="Johnson C.S."/>
            <person name="Arredondo F."/>
            <person name="Hong C."/>
            <person name="Coffey M."/>
            <person name="Young S.K."/>
            <person name="Zeng Q."/>
            <person name="Gargeya S."/>
            <person name="Fitzgerald M."/>
            <person name="Abouelleil A."/>
            <person name="Alvarado L."/>
            <person name="Chapman S.B."/>
            <person name="Gainer-Dewar J."/>
            <person name="Goldberg J."/>
            <person name="Griggs A."/>
            <person name="Gujja S."/>
            <person name="Hansen M."/>
            <person name="Howarth C."/>
            <person name="Imamovic A."/>
            <person name="Ireland A."/>
            <person name="Larimer J."/>
            <person name="McCowan C."/>
            <person name="Murphy C."/>
            <person name="Pearson M."/>
            <person name="Poon T.W."/>
            <person name="Priest M."/>
            <person name="Roberts A."/>
            <person name="Saif S."/>
            <person name="Shea T."/>
            <person name="Sykes S."/>
            <person name="Wortman J."/>
            <person name="Nusbaum C."/>
            <person name="Birren B."/>
        </authorList>
    </citation>
    <scope>NUCLEOTIDE SEQUENCE [LARGE SCALE GENOMIC DNA]</scope>
    <source>
        <strain evidence="2 3">INRA-310</strain>
    </source>
</reference>
<evidence type="ECO:0000313" key="3">
    <source>
        <dbReference type="Proteomes" id="UP000018817"/>
    </source>
</evidence>
<dbReference type="PANTHER" id="PTHR46599">
    <property type="entry name" value="PIGGYBAC TRANSPOSABLE ELEMENT-DERIVED PROTEIN 4"/>
    <property type="match status" value="1"/>
</dbReference>
<feature type="region of interest" description="Disordered" evidence="1">
    <location>
        <begin position="1"/>
        <end position="37"/>
    </location>
</feature>
<dbReference type="PANTHER" id="PTHR46599:SF3">
    <property type="entry name" value="PIGGYBAC TRANSPOSABLE ELEMENT-DERIVED PROTEIN 4"/>
    <property type="match status" value="1"/>
</dbReference>
<evidence type="ECO:0000313" key="2">
    <source>
        <dbReference type="EMBL" id="ETN24819.1"/>
    </source>
</evidence>